<feature type="transmembrane region" description="Helical" evidence="6">
    <location>
        <begin position="241"/>
        <end position="262"/>
    </location>
</feature>
<dbReference type="PROSITE" id="PS00216">
    <property type="entry name" value="SUGAR_TRANSPORT_1"/>
    <property type="match status" value="1"/>
</dbReference>
<evidence type="ECO:0000256" key="3">
    <source>
        <dbReference type="ARBA" id="ARBA00022692"/>
    </source>
</evidence>
<keyword evidence="2" id="KW-1003">Cell membrane</keyword>
<dbReference type="InterPro" id="IPR036259">
    <property type="entry name" value="MFS_trans_sf"/>
</dbReference>
<dbReference type="InterPro" id="IPR001958">
    <property type="entry name" value="Tet-R_TetA/multi-R_MdtG-like"/>
</dbReference>
<feature type="transmembrane region" description="Helical" evidence="6">
    <location>
        <begin position="351"/>
        <end position="373"/>
    </location>
</feature>
<feature type="transmembrane region" description="Helical" evidence="6">
    <location>
        <begin position="75"/>
        <end position="99"/>
    </location>
</feature>
<feature type="transmembrane region" description="Helical" evidence="6">
    <location>
        <begin position="105"/>
        <end position="125"/>
    </location>
</feature>
<comment type="subcellular location">
    <subcellularLocation>
        <location evidence="1">Cell membrane</location>
        <topology evidence="1">Multi-pass membrane protein</topology>
    </subcellularLocation>
</comment>
<organism evidence="8">
    <name type="scientific">Candidatus Methanophaga sp. ANME-1 ERB7</name>
    <dbReference type="NCBI Taxonomy" id="2759913"/>
    <lineage>
        <taxon>Archaea</taxon>
        <taxon>Methanobacteriati</taxon>
        <taxon>Methanobacteriota</taxon>
        <taxon>Stenosarchaea group</taxon>
        <taxon>Methanomicrobia</taxon>
        <taxon>Candidatus Methanophagales</taxon>
        <taxon>Candidatus Methanophagaceae</taxon>
        <taxon>Candidatus Methanophaga</taxon>
    </lineage>
</organism>
<feature type="transmembrane region" description="Helical" evidence="6">
    <location>
        <begin position="43"/>
        <end position="63"/>
    </location>
</feature>
<keyword evidence="5 6" id="KW-0472">Membrane</keyword>
<feature type="transmembrane region" description="Helical" evidence="6">
    <location>
        <begin position="326"/>
        <end position="345"/>
    </location>
</feature>
<protein>
    <submittedName>
        <fullName evidence="8">Multidrug resistance protein MdtL</fullName>
    </submittedName>
</protein>
<dbReference type="InterPro" id="IPR011701">
    <property type="entry name" value="MFS"/>
</dbReference>
<dbReference type="AlphaFoldDB" id="A0A7G9Z7F0"/>
<dbReference type="PANTHER" id="PTHR43124:SF3">
    <property type="entry name" value="CHLORAMPHENICOL EFFLUX PUMP RV0191"/>
    <property type="match status" value="1"/>
</dbReference>
<feature type="domain" description="Major facilitator superfamily (MFS) profile" evidence="7">
    <location>
        <begin position="9"/>
        <end position="382"/>
    </location>
</feature>
<evidence type="ECO:0000313" key="8">
    <source>
        <dbReference type="EMBL" id="QNO56184.1"/>
    </source>
</evidence>
<dbReference type="GO" id="GO:0022857">
    <property type="term" value="F:transmembrane transporter activity"/>
    <property type="evidence" value="ECO:0007669"/>
    <property type="project" value="InterPro"/>
</dbReference>
<dbReference type="EMBL" id="MT631649">
    <property type="protein sequence ID" value="QNO56184.1"/>
    <property type="molecule type" value="Genomic_DNA"/>
</dbReference>
<reference evidence="8" key="1">
    <citation type="submission" date="2020-06" db="EMBL/GenBank/DDBJ databases">
        <title>Unique genomic features of the anaerobic methanotrophic archaea.</title>
        <authorList>
            <person name="Chadwick G.L."/>
            <person name="Skennerton C.T."/>
            <person name="Laso-Perez R."/>
            <person name="Leu A.O."/>
            <person name="Speth D.R."/>
            <person name="Yu H."/>
            <person name="Morgan-Lang C."/>
            <person name="Hatzenpichler R."/>
            <person name="Goudeau D."/>
            <person name="Malmstrom R."/>
            <person name="Brazelton W.J."/>
            <person name="Woyke T."/>
            <person name="Hallam S.J."/>
            <person name="Tyson G.W."/>
            <person name="Wegener G."/>
            <person name="Boetius A."/>
            <person name="Orphan V."/>
        </authorList>
    </citation>
    <scope>NUCLEOTIDE SEQUENCE</scope>
</reference>
<accession>A0A7G9Z7F0</accession>
<dbReference type="Gene3D" id="1.20.1250.20">
    <property type="entry name" value="MFS general substrate transporter like domains"/>
    <property type="match status" value="1"/>
</dbReference>
<keyword evidence="4 6" id="KW-1133">Transmembrane helix</keyword>
<dbReference type="PROSITE" id="PS50850">
    <property type="entry name" value="MFS"/>
    <property type="match status" value="1"/>
</dbReference>
<evidence type="ECO:0000256" key="4">
    <source>
        <dbReference type="ARBA" id="ARBA00022989"/>
    </source>
</evidence>
<dbReference type="SUPFAM" id="SSF103473">
    <property type="entry name" value="MFS general substrate transporter"/>
    <property type="match status" value="1"/>
</dbReference>
<feature type="transmembrane region" description="Helical" evidence="6">
    <location>
        <begin position="12"/>
        <end position="31"/>
    </location>
</feature>
<dbReference type="GO" id="GO:0005886">
    <property type="term" value="C:plasma membrane"/>
    <property type="evidence" value="ECO:0007669"/>
    <property type="project" value="UniProtKB-SubCell"/>
</dbReference>
<dbReference type="PANTHER" id="PTHR43124">
    <property type="entry name" value="PURINE EFFLUX PUMP PBUE"/>
    <property type="match status" value="1"/>
</dbReference>
<evidence type="ECO:0000256" key="6">
    <source>
        <dbReference type="SAM" id="Phobius"/>
    </source>
</evidence>
<name>A0A7G9Z7F0_9EURY</name>
<sequence length="398" mass="43161">MNRQSKNHLLFLLYPSVFLAPFGGLTVLALILPLEQYFTDEPWFIPASITMYMIPFAFFQLFSGALSDIYGRKRIILFGLFTYSLASLLCASSTTIGLFLGARALQGLGIAFIAPIILAVIGDAFEYKERGRIMGGYGASTTAGTALGPFVGGFFALIDWRLVFLMLSVFSGLLGLVFLFSFDASKGGGELRDVLGKIRGVAKNNDVLLLCMIGLLVFFGNIALMTFLSDTLKISVSEDKIGILLSSFGFVGIVTAPIAGYLTDFIGRKKMLLIGLTILLGAFLILMQMNTYTAFFIPLAIMGIGNITIFTSLNTMIVECVPESRGAAASIYNSCRFLGYGLAPVATLPVYLVYGLEGIVILCVCFVLVNIMISTRVRGSMDFGYVLLINHVLKNSKS</sequence>
<gene>
    <name evidence="8" type="primary">mdtL</name>
    <name evidence="8" type="ORF">FDFOPPHA_00009</name>
</gene>
<feature type="transmembrane region" description="Helical" evidence="6">
    <location>
        <begin position="164"/>
        <end position="182"/>
    </location>
</feature>
<feature type="transmembrane region" description="Helical" evidence="6">
    <location>
        <begin position="137"/>
        <end position="158"/>
    </location>
</feature>
<keyword evidence="3 6" id="KW-0812">Transmembrane</keyword>
<evidence type="ECO:0000256" key="5">
    <source>
        <dbReference type="ARBA" id="ARBA00023136"/>
    </source>
</evidence>
<evidence type="ECO:0000259" key="7">
    <source>
        <dbReference type="PROSITE" id="PS50850"/>
    </source>
</evidence>
<dbReference type="PRINTS" id="PR01035">
    <property type="entry name" value="TCRTETA"/>
</dbReference>
<dbReference type="InterPro" id="IPR020846">
    <property type="entry name" value="MFS_dom"/>
</dbReference>
<dbReference type="Pfam" id="PF07690">
    <property type="entry name" value="MFS_1"/>
    <property type="match status" value="1"/>
</dbReference>
<feature type="transmembrane region" description="Helical" evidence="6">
    <location>
        <begin position="271"/>
        <end position="289"/>
    </location>
</feature>
<dbReference type="InterPro" id="IPR050189">
    <property type="entry name" value="MFS_Efflux_Transporters"/>
</dbReference>
<proteinExistence type="predicted"/>
<dbReference type="InterPro" id="IPR005829">
    <property type="entry name" value="Sugar_transporter_CS"/>
</dbReference>
<feature type="transmembrane region" description="Helical" evidence="6">
    <location>
        <begin position="295"/>
        <end position="314"/>
    </location>
</feature>
<feature type="transmembrane region" description="Helical" evidence="6">
    <location>
        <begin position="207"/>
        <end position="229"/>
    </location>
</feature>
<evidence type="ECO:0000256" key="2">
    <source>
        <dbReference type="ARBA" id="ARBA00022475"/>
    </source>
</evidence>
<evidence type="ECO:0000256" key="1">
    <source>
        <dbReference type="ARBA" id="ARBA00004651"/>
    </source>
</evidence>